<dbReference type="EMBL" id="KB008164">
    <property type="protein sequence ID" value="ELR11058.1"/>
    <property type="molecule type" value="Genomic_DNA"/>
</dbReference>
<gene>
    <name evidence="1" type="ORF">ACA1_048610</name>
</gene>
<sequence length="62" mass="7018">MPDLKPIHAIMHFKIYQGLDVTLKKALLLKVYKGEYSWKDMEQEASIIKGLCEGARCSYGAS</sequence>
<dbReference type="KEGG" id="acan:ACA1_048610"/>
<accession>L8GEC5</accession>
<dbReference type="RefSeq" id="XP_004333071.1">
    <property type="nucleotide sequence ID" value="XM_004333023.1"/>
</dbReference>
<dbReference type="Proteomes" id="UP000011083">
    <property type="component" value="Unassembled WGS sequence"/>
</dbReference>
<dbReference type="AlphaFoldDB" id="L8GEC5"/>
<evidence type="ECO:0000313" key="1">
    <source>
        <dbReference type="EMBL" id="ELR11058.1"/>
    </source>
</evidence>
<dbReference type="VEuPathDB" id="AmoebaDB:ACA1_048610"/>
<keyword evidence="2" id="KW-1185">Reference proteome</keyword>
<name>L8GEC5_ACACF</name>
<reference evidence="1 2" key="1">
    <citation type="journal article" date="2013" name="Genome Biol.">
        <title>Genome of Acanthamoeba castellanii highlights extensive lateral gene transfer and early evolution of tyrosine kinase signaling.</title>
        <authorList>
            <person name="Clarke M."/>
            <person name="Lohan A.J."/>
            <person name="Liu B."/>
            <person name="Lagkouvardos I."/>
            <person name="Roy S."/>
            <person name="Zafar N."/>
            <person name="Bertelli C."/>
            <person name="Schilde C."/>
            <person name="Kianianmomeni A."/>
            <person name="Burglin T.R."/>
            <person name="Frech C."/>
            <person name="Turcotte B."/>
            <person name="Kopec K.O."/>
            <person name="Synnott J.M."/>
            <person name="Choo C."/>
            <person name="Paponov I."/>
            <person name="Finkler A."/>
            <person name="Soon Heng Tan C."/>
            <person name="Hutchins A.P."/>
            <person name="Weinmeier T."/>
            <person name="Rattei T."/>
            <person name="Chu J.S."/>
            <person name="Gimenez G."/>
            <person name="Irimia M."/>
            <person name="Rigden D.J."/>
            <person name="Fitzpatrick D.A."/>
            <person name="Lorenzo-Morales J."/>
            <person name="Bateman A."/>
            <person name="Chiu C.H."/>
            <person name="Tang P."/>
            <person name="Hegemann P."/>
            <person name="Fromm H."/>
            <person name="Raoult D."/>
            <person name="Greub G."/>
            <person name="Miranda-Saavedra D."/>
            <person name="Chen N."/>
            <person name="Nash P."/>
            <person name="Ginger M.L."/>
            <person name="Horn M."/>
            <person name="Schaap P."/>
            <person name="Caler L."/>
            <person name="Loftus B."/>
        </authorList>
    </citation>
    <scope>NUCLEOTIDE SEQUENCE [LARGE SCALE GENOMIC DNA]</scope>
    <source>
        <strain evidence="1 2">Neff</strain>
    </source>
</reference>
<evidence type="ECO:0000313" key="2">
    <source>
        <dbReference type="Proteomes" id="UP000011083"/>
    </source>
</evidence>
<organism evidence="1 2">
    <name type="scientific">Acanthamoeba castellanii (strain ATCC 30010 / Neff)</name>
    <dbReference type="NCBI Taxonomy" id="1257118"/>
    <lineage>
        <taxon>Eukaryota</taxon>
        <taxon>Amoebozoa</taxon>
        <taxon>Discosea</taxon>
        <taxon>Longamoebia</taxon>
        <taxon>Centramoebida</taxon>
        <taxon>Acanthamoebidae</taxon>
        <taxon>Acanthamoeba</taxon>
    </lineage>
</organism>
<proteinExistence type="predicted"/>
<dbReference type="GeneID" id="14911442"/>
<protein>
    <submittedName>
        <fullName evidence="1">Uncharacterized protein</fullName>
    </submittedName>
</protein>